<evidence type="ECO:0000256" key="1">
    <source>
        <dbReference type="SAM" id="MobiDB-lite"/>
    </source>
</evidence>
<accession>A0A9W9Y7J9</accession>
<gene>
    <name evidence="2" type="ORF">OS493_036116</name>
</gene>
<evidence type="ECO:0000313" key="2">
    <source>
        <dbReference type="EMBL" id="KAJ7319473.1"/>
    </source>
</evidence>
<dbReference type="OrthoDB" id="5983030at2759"/>
<proteinExistence type="predicted"/>
<keyword evidence="3" id="KW-1185">Reference proteome</keyword>
<protein>
    <submittedName>
        <fullName evidence="2">Uncharacterized protein</fullName>
    </submittedName>
</protein>
<reference evidence="2" key="1">
    <citation type="submission" date="2023-01" db="EMBL/GenBank/DDBJ databases">
        <title>Genome assembly of the deep-sea coral Lophelia pertusa.</title>
        <authorList>
            <person name="Herrera S."/>
            <person name="Cordes E."/>
        </authorList>
    </citation>
    <scope>NUCLEOTIDE SEQUENCE</scope>
    <source>
        <strain evidence="2">USNM1676648</strain>
        <tissue evidence="2">Polyp</tissue>
    </source>
</reference>
<comment type="caution">
    <text evidence="2">The sequence shown here is derived from an EMBL/GenBank/DDBJ whole genome shotgun (WGS) entry which is preliminary data.</text>
</comment>
<name>A0A9W9Y7J9_9CNID</name>
<evidence type="ECO:0000313" key="3">
    <source>
        <dbReference type="Proteomes" id="UP001163046"/>
    </source>
</evidence>
<dbReference type="AlphaFoldDB" id="A0A9W9Y7J9"/>
<sequence length="328" mass="36771">MEVEAKVRKLELGDGNTLSTGDVGEDGDSPLMSTGDVEDGDITMQREEVLPSFDEGEVHVVTTSCDKGTQKPIVTLVPYKDMSERTKRNARADIVDLLKDAAMKTVHFVPEDLTSFVMDLLQNKKFCTTFGLPLDTEDIAENPTIQSLVKEYKSCVDKERKDEIRKRSSNQKSKICIGSSLNDSRVTLGGEKTPEHFKNRVAAASSIGRLTCYADERRRLLSIVAMDYPYSVLQELFNCSSKTITAAKVHCIFFGRGGTPPAKFKFTRQCVSPDVLMELSEFFQQDSVSRPSSCRSVVTNKEETPIRYWKDSEATRNEQFTSRACRIQ</sequence>
<dbReference type="EMBL" id="MU827835">
    <property type="protein sequence ID" value="KAJ7319473.1"/>
    <property type="molecule type" value="Genomic_DNA"/>
</dbReference>
<dbReference type="Proteomes" id="UP001163046">
    <property type="component" value="Unassembled WGS sequence"/>
</dbReference>
<organism evidence="2 3">
    <name type="scientific">Desmophyllum pertusum</name>
    <dbReference type="NCBI Taxonomy" id="174260"/>
    <lineage>
        <taxon>Eukaryota</taxon>
        <taxon>Metazoa</taxon>
        <taxon>Cnidaria</taxon>
        <taxon>Anthozoa</taxon>
        <taxon>Hexacorallia</taxon>
        <taxon>Scleractinia</taxon>
        <taxon>Caryophylliina</taxon>
        <taxon>Caryophylliidae</taxon>
        <taxon>Desmophyllum</taxon>
    </lineage>
</organism>
<feature type="region of interest" description="Disordered" evidence="1">
    <location>
        <begin position="14"/>
        <end position="38"/>
    </location>
</feature>